<dbReference type="GO" id="GO:0005975">
    <property type="term" value="P:carbohydrate metabolic process"/>
    <property type="evidence" value="ECO:0007669"/>
    <property type="project" value="InterPro"/>
</dbReference>
<sequence>MEKLLGMTPPMGWNSWNTFTWEINEDLIKQAADAFIENGLKDAGYEYVVIDDCWSEKQRNEKGELVPDHWKFPNGIKPVADYVHSKGLKFGIYSCAGTHTCAGHPGSFEHEFQDAETFAEWGVDYLKYDYCYKPVHIPGEILYKRMSTALRNCGRPIMFSACNWGNDDIYKWIRESGAHLFRSTGDIQDNWESIKRLALSQMGNECYGGCFCHNDIDM</sequence>
<evidence type="ECO:0000256" key="2">
    <source>
        <dbReference type="ARBA" id="ARBA00022801"/>
    </source>
</evidence>
<dbReference type="PANTHER" id="PTHR11452:SF75">
    <property type="entry name" value="ALPHA-GALACTOSIDASE MEL1"/>
    <property type="match status" value="1"/>
</dbReference>
<dbReference type="AlphaFoldDB" id="K1S698"/>
<accession>K1S698</accession>
<reference evidence="4" key="1">
    <citation type="journal article" date="2013" name="Environ. Microbiol.">
        <title>Microbiota from the distal guts of lean and obese adolescents exhibit partial functional redundancy besides clear differences in community structure.</title>
        <authorList>
            <person name="Ferrer M."/>
            <person name="Ruiz A."/>
            <person name="Lanza F."/>
            <person name="Haange S.B."/>
            <person name="Oberbach A."/>
            <person name="Till H."/>
            <person name="Bargiela R."/>
            <person name="Campoy C."/>
            <person name="Segura M.T."/>
            <person name="Richter M."/>
            <person name="von Bergen M."/>
            <person name="Seifert J."/>
            <person name="Suarez A."/>
        </authorList>
    </citation>
    <scope>NUCLEOTIDE SEQUENCE</scope>
</reference>
<evidence type="ECO:0000256" key="3">
    <source>
        <dbReference type="ARBA" id="ARBA00023295"/>
    </source>
</evidence>
<feature type="non-terminal residue" evidence="4">
    <location>
        <position position="218"/>
    </location>
</feature>
<keyword evidence="3 4" id="KW-0326">Glycosidase</keyword>
<evidence type="ECO:0000256" key="1">
    <source>
        <dbReference type="ARBA" id="ARBA00009743"/>
    </source>
</evidence>
<comment type="caution">
    <text evidence="4">The sequence shown here is derived from an EMBL/GenBank/DDBJ whole genome shotgun (WGS) entry which is preliminary data.</text>
</comment>
<organism evidence="4">
    <name type="scientific">human gut metagenome</name>
    <dbReference type="NCBI Taxonomy" id="408170"/>
    <lineage>
        <taxon>unclassified sequences</taxon>
        <taxon>metagenomes</taxon>
        <taxon>organismal metagenomes</taxon>
    </lineage>
</organism>
<comment type="similarity">
    <text evidence="1">Belongs to the glycosyl hydrolase 27 family.</text>
</comment>
<dbReference type="InterPro" id="IPR002241">
    <property type="entry name" value="Glyco_hydro_27"/>
</dbReference>
<dbReference type="PANTHER" id="PTHR11452">
    <property type="entry name" value="ALPHA-GALACTOSIDASE/ALPHA-N-ACETYLGALACTOSAMINIDASE"/>
    <property type="match status" value="1"/>
</dbReference>
<dbReference type="InterPro" id="IPR013785">
    <property type="entry name" value="Aldolase_TIM"/>
</dbReference>
<keyword evidence="2 4" id="KW-0378">Hydrolase</keyword>
<dbReference type="Pfam" id="PF16499">
    <property type="entry name" value="Melibiase_2"/>
    <property type="match status" value="1"/>
</dbReference>
<dbReference type="EMBL" id="AJWY01012680">
    <property type="protein sequence ID" value="EKC49265.1"/>
    <property type="molecule type" value="Genomic_DNA"/>
</dbReference>
<dbReference type="PROSITE" id="PS00512">
    <property type="entry name" value="ALPHA_GALACTOSIDASE"/>
    <property type="match status" value="1"/>
</dbReference>
<evidence type="ECO:0000313" key="4">
    <source>
        <dbReference type="EMBL" id="EKC49265.1"/>
    </source>
</evidence>
<dbReference type="GO" id="GO:0004553">
    <property type="term" value="F:hydrolase activity, hydrolyzing O-glycosyl compounds"/>
    <property type="evidence" value="ECO:0007669"/>
    <property type="project" value="InterPro"/>
</dbReference>
<proteinExistence type="inferred from homology"/>
<gene>
    <name evidence="4" type="ORF">LEA_18479</name>
</gene>
<dbReference type="PRINTS" id="PR00740">
    <property type="entry name" value="GLHYDRLASE27"/>
</dbReference>
<dbReference type="InterPro" id="IPR000111">
    <property type="entry name" value="Glyco_hydro_27/36_CS"/>
</dbReference>
<name>K1S698_9ZZZZ</name>
<dbReference type="Gene3D" id="3.20.20.70">
    <property type="entry name" value="Aldolase class I"/>
    <property type="match status" value="1"/>
</dbReference>
<dbReference type="CDD" id="cd14792">
    <property type="entry name" value="GH27"/>
    <property type="match status" value="1"/>
</dbReference>
<protein>
    <submittedName>
        <fullName evidence="4">Glycoside hydrolase, clan GH-D</fullName>
        <ecNumber evidence="4">3.2.1.-</ecNumber>
    </submittedName>
</protein>
<dbReference type="InterPro" id="IPR017853">
    <property type="entry name" value="GH"/>
</dbReference>
<dbReference type="EC" id="3.2.1.-" evidence="4"/>
<dbReference type="SUPFAM" id="SSF51445">
    <property type="entry name" value="(Trans)glycosidases"/>
    <property type="match status" value="1"/>
</dbReference>